<dbReference type="GO" id="GO:0015074">
    <property type="term" value="P:DNA integration"/>
    <property type="evidence" value="ECO:0007669"/>
    <property type="project" value="TreeGrafter"/>
</dbReference>
<feature type="non-terminal residue" evidence="1">
    <location>
        <position position="148"/>
    </location>
</feature>
<dbReference type="GO" id="GO:0006303">
    <property type="term" value="P:double-strand break repair via nonhomologous end joining"/>
    <property type="evidence" value="ECO:0007669"/>
    <property type="project" value="TreeGrafter"/>
</dbReference>
<dbReference type="PANTHER" id="PTHR46060">
    <property type="entry name" value="MARINER MOS1 TRANSPOSASE-LIKE PROTEIN"/>
    <property type="match status" value="1"/>
</dbReference>
<evidence type="ECO:0000313" key="2">
    <source>
        <dbReference type="Proteomes" id="UP000011080"/>
    </source>
</evidence>
<dbReference type="GO" id="GO:0031297">
    <property type="term" value="P:replication fork processing"/>
    <property type="evidence" value="ECO:0007669"/>
    <property type="project" value="TreeGrafter"/>
</dbReference>
<reference evidence="1 2" key="1">
    <citation type="journal article" date="2012" name="Nat. Genet.">
        <title>The yak genome and adaptation to life at high altitude.</title>
        <authorList>
            <person name="Qiu Q."/>
            <person name="Zhang G."/>
            <person name="Ma T."/>
            <person name="Qian W."/>
            <person name="Wang J."/>
            <person name="Ye Z."/>
            <person name="Cao C."/>
            <person name="Hu Q."/>
            <person name="Kim J."/>
            <person name="Larkin D.M."/>
            <person name="Auvil L."/>
            <person name="Capitanu B."/>
            <person name="Ma J."/>
            <person name="Lewin H.A."/>
            <person name="Qian X."/>
            <person name="Lang Y."/>
            <person name="Zhou R."/>
            <person name="Wang L."/>
            <person name="Wang K."/>
            <person name="Xia J."/>
            <person name="Liao S."/>
            <person name="Pan S."/>
            <person name="Lu X."/>
            <person name="Hou H."/>
            <person name="Wang Y."/>
            <person name="Zang X."/>
            <person name="Yin Y."/>
            <person name="Ma H."/>
            <person name="Zhang J."/>
            <person name="Wang Z."/>
            <person name="Zhang Y."/>
            <person name="Zhang D."/>
            <person name="Yonezawa T."/>
            <person name="Hasegawa M."/>
            <person name="Zhong Y."/>
            <person name="Liu W."/>
            <person name="Zhang Y."/>
            <person name="Huang Z."/>
            <person name="Zhang S."/>
            <person name="Long R."/>
            <person name="Yang H."/>
            <person name="Wang J."/>
            <person name="Lenstra J.A."/>
            <person name="Cooper D.N."/>
            <person name="Wu Y."/>
            <person name="Wang J."/>
            <person name="Shi P."/>
            <person name="Wang J."/>
            <person name="Liu J."/>
        </authorList>
    </citation>
    <scope>NUCLEOTIDE SEQUENCE [LARGE SCALE GENOMIC DNA]</scope>
    <source>
        <strain evidence="2">yakQH1</strain>
    </source>
</reference>
<dbReference type="GO" id="GO:0035861">
    <property type="term" value="C:site of double-strand break"/>
    <property type="evidence" value="ECO:0007669"/>
    <property type="project" value="TreeGrafter"/>
</dbReference>
<dbReference type="Gene3D" id="3.30.420.10">
    <property type="entry name" value="Ribonuclease H-like superfamily/Ribonuclease H"/>
    <property type="match status" value="1"/>
</dbReference>
<dbReference type="InterPro" id="IPR036397">
    <property type="entry name" value="RNaseH_sf"/>
</dbReference>
<dbReference type="GO" id="GO:0005634">
    <property type="term" value="C:nucleus"/>
    <property type="evidence" value="ECO:0007669"/>
    <property type="project" value="TreeGrafter"/>
</dbReference>
<dbReference type="EMBL" id="JH880757">
    <property type="protein sequence ID" value="ELR59111.1"/>
    <property type="molecule type" value="Genomic_DNA"/>
</dbReference>
<dbReference type="GO" id="GO:0044774">
    <property type="term" value="P:mitotic DNA integrity checkpoint signaling"/>
    <property type="evidence" value="ECO:0007669"/>
    <property type="project" value="TreeGrafter"/>
</dbReference>
<name>L8IRW4_9CETA</name>
<dbReference type="GO" id="GO:0003690">
    <property type="term" value="F:double-stranded DNA binding"/>
    <property type="evidence" value="ECO:0007669"/>
    <property type="project" value="TreeGrafter"/>
</dbReference>
<dbReference type="GO" id="GO:0000729">
    <property type="term" value="P:DNA double-strand break processing"/>
    <property type="evidence" value="ECO:0007669"/>
    <property type="project" value="TreeGrafter"/>
</dbReference>
<dbReference type="InterPro" id="IPR001888">
    <property type="entry name" value="Transposase_1"/>
</dbReference>
<dbReference type="GO" id="GO:0044547">
    <property type="term" value="F:DNA topoisomerase binding"/>
    <property type="evidence" value="ECO:0007669"/>
    <property type="project" value="TreeGrafter"/>
</dbReference>
<dbReference type="GO" id="GO:0000793">
    <property type="term" value="C:condensed chromosome"/>
    <property type="evidence" value="ECO:0007669"/>
    <property type="project" value="TreeGrafter"/>
</dbReference>
<organism evidence="1 2">
    <name type="scientific">Bos mutus</name>
    <name type="common">wild yak</name>
    <dbReference type="NCBI Taxonomy" id="72004"/>
    <lineage>
        <taxon>Eukaryota</taxon>
        <taxon>Metazoa</taxon>
        <taxon>Chordata</taxon>
        <taxon>Craniata</taxon>
        <taxon>Vertebrata</taxon>
        <taxon>Euteleostomi</taxon>
        <taxon>Mammalia</taxon>
        <taxon>Eutheria</taxon>
        <taxon>Laurasiatheria</taxon>
        <taxon>Artiodactyla</taxon>
        <taxon>Ruminantia</taxon>
        <taxon>Pecora</taxon>
        <taxon>Bovidae</taxon>
        <taxon>Bovinae</taxon>
        <taxon>Bos</taxon>
    </lineage>
</organism>
<dbReference type="PANTHER" id="PTHR46060:SF2">
    <property type="entry name" value="HISTONE-LYSINE N-METHYLTRANSFERASE SETMAR"/>
    <property type="match status" value="1"/>
</dbReference>
<dbReference type="AlphaFoldDB" id="L8IRW4"/>
<gene>
    <name evidence="1" type="ORF">M91_07243</name>
</gene>
<feature type="non-terminal residue" evidence="1">
    <location>
        <position position="1"/>
    </location>
</feature>
<dbReference type="Pfam" id="PF01359">
    <property type="entry name" value="Transposase_1"/>
    <property type="match status" value="1"/>
</dbReference>
<dbReference type="GO" id="GO:0046975">
    <property type="term" value="F:histone H3K36 methyltransferase activity"/>
    <property type="evidence" value="ECO:0007669"/>
    <property type="project" value="TreeGrafter"/>
</dbReference>
<dbReference type="GO" id="GO:0000014">
    <property type="term" value="F:single-stranded DNA endodeoxyribonuclease activity"/>
    <property type="evidence" value="ECO:0007669"/>
    <property type="project" value="TreeGrafter"/>
</dbReference>
<dbReference type="GO" id="GO:0003697">
    <property type="term" value="F:single-stranded DNA binding"/>
    <property type="evidence" value="ECO:0007669"/>
    <property type="project" value="TreeGrafter"/>
</dbReference>
<dbReference type="Proteomes" id="UP000011080">
    <property type="component" value="Unassembled WGS sequence"/>
</dbReference>
<proteinExistence type="predicted"/>
<accession>L8IRW4</accession>
<evidence type="ECO:0000313" key="1">
    <source>
        <dbReference type="EMBL" id="ELR59111.1"/>
    </source>
</evidence>
<dbReference type="GO" id="GO:0042800">
    <property type="term" value="F:histone H3K4 methyltransferase activity"/>
    <property type="evidence" value="ECO:0007669"/>
    <property type="project" value="TreeGrafter"/>
</dbReference>
<protein>
    <recommendedName>
        <fullName evidence="3">Histone-lysine N-methyltransferase SETMAR</fullName>
    </recommendedName>
</protein>
<dbReference type="InterPro" id="IPR052709">
    <property type="entry name" value="Transposase-MT_Hybrid"/>
</dbReference>
<sequence>KKKKKSFLSVIFSFSMHNNEPFLHWIVTCDKSTTGNDQLGDWTEKKRHDTSHSQTCIRKRSWPLVVAADLIHCSFLNPRETITSEKYAQQIDEMHRKLQRLQPALVNRKGPILLHDNSRLHLAQPTLQKLNELCYEQLFGGKTLPQPA</sequence>
<evidence type="ECO:0008006" key="3">
    <source>
        <dbReference type="Google" id="ProtNLM"/>
    </source>
</evidence>